<evidence type="ECO:0000256" key="2">
    <source>
        <dbReference type="ARBA" id="ARBA00022448"/>
    </source>
</evidence>
<dbReference type="InterPro" id="IPR050095">
    <property type="entry name" value="ECF_ABC_transporter_ATP-bd"/>
</dbReference>
<dbReference type="EMBL" id="QTTN01000022">
    <property type="protein sequence ID" value="REE80059.1"/>
    <property type="molecule type" value="Genomic_DNA"/>
</dbReference>
<dbReference type="GO" id="GO:0042626">
    <property type="term" value="F:ATPase-coupled transmembrane transporter activity"/>
    <property type="evidence" value="ECO:0007669"/>
    <property type="project" value="TreeGrafter"/>
</dbReference>
<comment type="caution">
    <text evidence="6">The sequence shown here is derived from an EMBL/GenBank/DDBJ whole genome shotgun (WGS) entry which is preliminary data.</text>
</comment>
<sequence>MSSIIALRDITFRRGERQILSGVNLQVNKGEHWVILGRNGCGKTTLLEMMTGYQFPTSGTVDVLGNRFGEVDVREVRKEVGYISQSVIEKLTMRDPVWEVVATGEYAFLRFYQTIDEEVRQKALRLLDEVGLLHTAEQTLATLSQGERKKVLLARALMSNPKILIMDEPCAGLDLYEREKLLIDLGRLSKRNITVIYVTHHMEEIIPLFSHVALVQDGQILSAGPKKEVLSPEWLSRAYDWPVEVEWADDRPWIRALPGGIVK</sequence>
<dbReference type="OrthoDB" id="9789994at2"/>
<evidence type="ECO:0000259" key="5">
    <source>
        <dbReference type="PROSITE" id="PS50893"/>
    </source>
</evidence>
<keyword evidence="7" id="KW-1185">Reference proteome</keyword>
<dbReference type="SUPFAM" id="SSF52540">
    <property type="entry name" value="P-loop containing nucleoside triphosphate hydrolases"/>
    <property type="match status" value="1"/>
</dbReference>
<gene>
    <name evidence="6" type="ORF">A8990_12212</name>
</gene>
<dbReference type="Proteomes" id="UP000256304">
    <property type="component" value="Unassembled WGS sequence"/>
</dbReference>
<evidence type="ECO:0000256" key="3">
    <source>
        <dbReference type="ARBA" id="ARBA00022741"/>
    </source>
</evidence>
<dbReference type="InterPro" id="IPR017871">
    <property type="entry name" value="ABC_transporter-like_CS"/>
</dbReference>
<dbReference type="GO" id="GO:0005524">
    <property type="term" value="F:ATP binding"/>
    <property type="evidence" value="ECO:0007669"/>
    <property type="project" value="UniProtKB-KW"/>
</dbReference>
<dbReference type="InterPro" id="IPR027417">
    <property type="entry name" value="P-loop_NTPase"/>
</dbReference>
<evidence type="ECO:0000313" key="7">
    <source>
        <dbReference type="Proteomes" id="UP000256304"/>
    </source>
</evidence>
<evidence type="ECO:0000313" key="6">
    <source>
        <dbReference type="EMBL" id="REE80059.1"/>
    </source>
</evidence>
<name>A0A3D9RJN1_9BACL</name>
<keyword evidence="3" id="KW-0547">Nucleotide-binding</keyword>
<dbReference type="AlphaFoldDB" id="A0A3D9RJN1"/>
<dbReference type="PANTHER" id="PTHR43553:SF3">
    <property type="entry name" value="ABC TRANSPORTER ATP-BINDING PROTEIN MODF"/>
    <property type="match status" value="1"/>
</dbReference>
<dbReference type="InterPro" id="IPR003439">
    <property type="entry name" value="ABC_transporter-like_ATP-bd"/>
</dbReference>
<protein>
    <submittedName>
        <fullName evidence="6">Iron complex transport system ATP-binding protein</fullName>
    </submittedName>
</protein>
<accession>A0A3D9RJN1</accession>
<dbReference type="PANTHER" id="PTHR43553">
    <property type="entry name" value="HEAVY METAL TRANSPORTER"/>
    <property type="match status" value="1"/>
</dbReference>
<keyword evidence="2" id="KW-0813">Transport</keyword>
<organism evidence="6 7">
    <name type="scientific">Paenibacillus taihuensis</name>
    <dbReference type="NCBI Taxonomy" id="1156355"/>
    <lineage>
        <taxon>Bacteria</taxon>
        <taxon>Bacillati</taxon>
        <taxon>Bacillota</taxon>
        <taxon>Bacilli</taxon>
        <taxon>Bacillales</taxon>
        <taxon>Paenibacillaceae</taxon>
        <taxon>Paenibacillus</taxon>
    </lineage>
</organism>
<dbReference type="PROSITE" id="PS50893">
    <property type="entry name" value="ABC_TRANSPORTER_2"/>
    <property type="match status" value="1"/>
</dbReference>
<feature type="domain" description="ABC transporter" evidence="5">
    <location>
        <begin position="5"/>
        <end position="242"/>
    </location>
</feature>
<dbReference type="GO" id="GO:0016887">
    <property type="term" value="F:ATP hydrolysis activity"/>
    <property type="evidence" value="ECO:0007669"/>
    <property type="project" value="InterPro"/>
</dbReference>
<evidence type="ECO:0000256" key="4">
    <source>
        <dbReference type="ARBA" id="ARBA00022840"/>
    </source>
</evidence>
<comment type="similarity">
    <text evidence="1">Belongs to the ABC transporter superfamily.</text>
</comment>
<keyword evidence="4 6" id="KW-0067">ATP-binding</keyword>
<evidence type="ECO:0000256" key="1">
    <source>
        <dbReference type="ARBA" id="ARBA00005417"/>
    </source>
</evidence>
<dbReference type="SMART" id="SM00382">
    <property type="entry name" value="AAA"/>
    <property type="match status" value="1"/>
</dbReference>
<dbReference type="GO" id="GO:0043190">
    <property type="term" value="C:ATP-binding cassette (ABC) transporter complex"/>
    <property type="evidence" value="ECO:0007669"/>
    <property type="project" value="TreeGrafter"/>
</dbReference>
<dbReference type="Pfam" id="PF00005">
    <property type="entry name" value="ABC_tran"/>
    <property type="match status" value="1"/>
</dbReference>
<proteinExistence type="inferred from homology"/>
<reference evidence="6 7" key="1">
    <citation type="submission" date="2018-08" db="EMBL/GenBank/DDBJ databases">
        <title>Genomic Encyclopedia of Type Strains, Phase III (KMG-III): the genomes of soil and plant-associated and newly described type strains.</title>
        <authorList>
            <person name="Whitman W."/>
        </authorList>
    </citation>
    <scope>NUCLEOTIDE SEQUENCE [LARGE SCALE GENOMIC DNA]</scope>
    <source>
        <strain evidence="6 7">CGMCC 1.10966</strain>
    </source>
</reference>
<dbReference type="Gene3D" id="3.40.50.300">
    <property type="entry name" value="P-loop containing nucleotide triphosphate hydrolases"/>
    <property type="match status" value="1"/>
</dbReference>
<dbReference type="PROSITE" id="PS00211">
    <property type="entry name" value="ABC_TRANSPORTER_1"/>
    <property type="match status" value="1"/>
</dbReference>
<dbReference type="InterPro" id="IPR003593">
    <property type="entry name" value="AAA+_ATPase"/>
</dbReference>